<dbReference type="AlphaFoldDB" id="A0A0B6Y1L3"/>
<dbReference type="EMBL" id="HACG01003154">
    <property type="protein sequence ID" value="CEK50019.1"/>
    <property type="molecule type" value="Transcribed_RNA"/>
</dbReference>
<evidence type="ECO:0000313" key="2">
    <source>
        <dbReference type="EMBL" id="CEK50019.1"/>
    </source>
</evidence>
<protein>
    <submittedName>
        <fullName evidence="2">Uncharacterized protein</fullName>
    </submittedName>
</protein>
<gene>
    <name evidence="2" type="primary">ORF9631</name>
</gene>
<proteinExistence type="predicted"/>
<evidence type="ECO:0000256" key="1">
    <source>
        <dbReference type="SAM" id="MobiDB-lite"/>
    </source>
</evidence>
<feature type="compositionally biased region" description="Polar residues" evidence="1">
    <location>
        <begin position="1"/>
        <end position="10"/>
    </location>
</feature>
<feature type="region of interest" description="Disordered" evidence="1">
    <location>
        <begin position="1"/>
        <end position="29"/>
    </location>
</feature>
<accession>A0A0B6Y1L3</accession>
<sequence length="113" mass="12545">CDSSCKSPAPQTVIHIPLADSPEDKDVDTNRDINTVQSKGKNAHKRNIHNFTIIPPVRLTRGLKRKLEEVTDHNVGEDVEVDGDCVIVEKTFPSSRPGRSAFKRVKSETVVID</sequence>
<feature type="non-terminal residue" evidence="2">
    <location>
        <position position="1"/>
    </location>
</feature>
<reference evidence="2" key="1">
    <citation type="submission" date="2014-12" db="EMBL/GenBank/DDBJ databases">
        <title>Insight into the proteome of Arion vulgaris.</title>
        <authorList>
            <person name="Aradska J."/>
            <person name="Bulat T."/>
            <person name="Smidak R."/>
            <person name="Sarate P."/>
            <person name="Gangsoo J."/>
            <person name="Sialana F."/>
            <person name="Bilban M."/>
            <person name="Lubec G."/>
        </authorList>
    </citation>
    <scope>NUCLEOTIDE SEQUENCE</scope>
    <source>
        <tissue evidence="2">Skin</tissue>
    </source>
</reference>
<organism evidence="2">
    <name type="scientific">Arion vulgaris</name>
    <dbReference type="NCBI Taxonomy" id="1028688"/>
    <lineage>
        <taxon>Eukaryota</taxon>
        <taxon>Metazoa</taxon>
        <taxon>Spiralia</taxon>
        <taxon>Lophotrochozoa</taxon>
        <taxon>Mollusca</taxon>
        <taxon>Gastropoda</taxon>
        <taxon>Heterobranchia</taxon>
        <taxon>Euthyneura</taxon>
        <taxon>Panpulmonata</taxon>
        <taxon>Eupulmonata</taxon>
        <taxon>Stylommatophora</taxon>
        <taxon>Helicina</taxon>
        <taxon>Arionoidea</taxon>
        <taxon>Arionidae</taxon>
        <taxon>Arion</taxon>
    </lineage>
</organism>
<name>A0A0B6Y1L3_9EUPU</name>